<dbReference type="InterPro" id="IPR011251">
    <property type="entry name" value="Luciferase-like_dom"/>
</dbReference>
<feature type="domain" description="Luciferase-like" evidence="3">
    <location>
        <begin position="11"/>
        <end position="295"/>
    </location>
</feature>
<evidence type="ECO:0000313" key="4">
    <source>
        <dbReference type="EMBL" id="QJR80074.1"/>
    </source>
</evidence>
<dbReference type="EMBL" id="CP052766">
    <property type="protein sequence ID" value="QJR80074.1"/>
    <property type="molecule type" value="Genomic_DNA"/>
</dbReference>
<name>A0A6M4MA73_9ALTE</name>
<dbReference type="GO" id="GO:0016705">
    <property type="term" value="F:oxidoreductase activity, acting on paired donors, with incorporation or reduction of molecular oxygen"/>
    <property type="evidence" value="ECO:0007669"/>
    <property type="project" value="InterPro"/>
</dbReference>
<sequence length="340" mass="36852">MSSPIPFSILDLAPLGENQTVRDAIQNTNSLAITAEKNGYHRVWLAEHHGMRAVASAATSVMLAGVGAVTDKIRIGAGGIMLPNHSPLVIAEQFGTLAAMYPDRVDLGLGRAPGTDMATARALRRNLHGDVDDYPSDVALLQDYLSDDDGSRQPVAIPGAGSKVPLWLLGSSLYSAQLAGKMGLPFSFASHFAPDMLFDAIRIYRMNFTPSAQLRQPYVSAGVMASVADDTATAAHLFTSVQQQFTNLRRSANRPIPRPVDDIHAVLSEMELHALNSTLRYAVVGNPGEAEQKLRKIIEATEIDELILSFPIHDIEQRLHAIELVGKLDGVMQKQLWATQ</sequence>
<reference evidence="5" key="1">
    <citation type="submission" date="2014-12" db="EMBL/GenBank/DDBJ databases">
        <title>Complete genome sequence of a multi-drug resistant Klebsiella pneumoniae.</title>
        <authorList>
            <person name="Hua X."/>
            <person name="Chen Q."/>
            <person name="Li X."/>
            <person name="Feng Y."/>
            <person name="Ruan Z."/>
            <person name="Yu Y."/>
        </authorList>
    </citation>
    <scope>NUCLEOTIDE SEQUENCE [LARGE SCALE GENOMIC DNA]</scope>
    <source>
        <strain evidence="5">5.12</strain>
    </source>
</reference>
<gene>
    <name evidence="4" type="ORF">CA267_004415</name>
</gene>
<dbReference type="OrthoDB" id="7903015at2"/>
<organism evidence="4 5">
    <name type="scientific">Alteromonas pelagimontana</name>
    <dbReference type="NCBI Taxonomy" id="1858656"/>
    <lineage>
        <taxon>Bacteria</taxon>
        <taxon>Pseudomonadati</taxon>
        <taxon>Pseudomonadota</taxon>
        <taxon>Gammaproteobacteria</taxon>
        <taxon>Alteromonadales</taxon>
        <taxon>Alteromonadaceae</taxon>
        <taxon>Alteromonas/Salinimonas group</taxon>
        <taxon>Alteromonas</taxon>
    </lineage>
</organism>
<dbReference type="FunFam" id="3.20.20.30:FF:000002">
    <property type="entry name" value="LLM class flavin-dependent oxidoreductase"/>
    <property type="match status" value="1"/>
</dbReference>
<dbReference type="PANTHER" id="PTHR30137:SF6">
    <property type="entry name" value="LUCIFERASE-LIKE MONOOXYGENASE"/>
    <property type="match status" value="1"/>
</dbReference>
<dbReference type="GO" id="GO:0005829">
    <property type="term" value="C:cytosol"/>
    <property type="evidence" value="ECO:0007669"/>
    <property type="project" value="TreeGrafter"/>
</dbReference>
<dbReference type="InterPro" id="IPR019949">
    <property type="entry name" value="CmoO-like"/>
</dbReference>
<dbReference type="Gene3D" id="3.20.20.30">
    <property type="entry name" value="Luciferase-like domain"/>
    <property type="match status" value="1"/>
</dbReference>
<dbReference type="InterPro" id="IPR050766">
    <property type="entry name" value="Bact_Lucif_Oxidored"/>
</dbReference>
<dbReference type="Proteomes" id="UP000219285">
    <property type="component" value="Chromosome"/>
</dbReference>
<dbReference type="KEGG" id="apel:CA267_004415"/>
<dbReference type="InterPro" id="IPR036661">
    <property type="entry name" value="Luciferase-like_sf"/>
</dbReference>
<keyword evidence="5" id="KW-1185">Reference proteome</keyword>
<protein>
    <recommendedName>
        <fullName evidence="2">Luciferase-like monooxygenase</fullName>
    </recommendedName>
</protein>
<evidence type="ECO:0000259" key="3">
    <source>
        <dbReference type="Pfam" id="PF00296"/>
    </source>
</evidence>
<comment type="similarity">
    <text evidence="1">To bacterial alkanal monooxygenase alpha and beta chains.</text>
</comment>
<dbReference type="SUPFAM" id="SSF51679">
    <property type="entry name" value="Bacterial luciferase-like"/>
    <property type="match status" value="1"/>
</dbReference>
<reference evidence="4 5" key="2">
    <citation type="submission" date="2020-04" db="EMBL/GenBank/DDBJ databases">
        <title>Complete genome sequence of Alteromonas pelagimontana 5.12T.</title>
        <authorList>
            <person name="Sinha R.K."/>
            <person name="Krishnan K.P."/>
            <person name="Kurian J.P."/>
        </authorList>
    </citation>
    <scope>NUCLEOTIDE SEQUENCE [LARGE SCALE GENOMIC DNA]</scope>
    <source>
        <strain evidence="4 5">5.12</strain>
    </source>
</reference>
<evidence type="ECO:0000313" key="5">
    <source>
        <dbReference type="Proteomes" id="UP000219285"/>
    </source>
</evidence>
<dbReference type="NCBIfam" id="TIGR03558">
    <property type="entry name" value="oxido_grp_1"/>
    <property type="match status" value="1"/>
</dbReference>
<accession>A0A6M4MA73</accession>
<dbReference type="AlphaFoldDB" id="A0A6M4MA73"/>
<dbReference type="RefSeq" id="WP_075608607.1">
    <property type="nucleotide sequence ID" value="NZ_CP052766.1"/>
</dbReference>
<evidence type="ECO:0000256" key="1">
    <source>
        <dbReference type="ARBA" id="ARBA00007789"/>
    </source>
</evidence>
<proteinExistence type="predicted"/>
<evidence type="ECO:0000256" key="2">
    <source>
        <dbReference type="ARBA" id="ARBA00074555"/>
    </source>
</evidence>
<dbReference type="PANTHER" id="PTHR30137">
    <property type="entry name" value="LUCIFERASE-LIKE MONOOXYGENASE"/>
    <property type="match status" value="1"/>
</dbReference>
<dbReference type="Pfam" id="PF00296">
    <property type="entry name" value="Bac_luciferase"/>
    <property type="match status" value="1"/>
</dbReference>